<evidence type="ECO:0000313" key="2">
    <source>
        <dbReference type="Proteomes" id="UP000574067"/>
    </source>
</evidence>
<proteinExistence type="predicted"/>
<dbReference type="EMBL" id="JABBFW010000026">
    <property type="protein sequence ID" value="NML18067.1"/>
    <property type="molecule type" value="Genomic_DNA"/>
</dbReference>
<keyword evidence="2" id="KW-1185">Reference proteome</keyword>
<gene>
    <name evidence="1" type="ORF">HHL10_24145</name>
</gene>
<dbReference type="RefSeq" id="WP_169162965.1">
    <property type="nucleotide sequence ID" value="NZ_JABBFW010000026.1"/>
</dbReference>
<dbReference type="Proteomes" id="UP000574067">
    <property type="component" value="Unassembled WGS sequence"/>
</dbReference>
<name>A0A848FCY0_9BURK</name>
<sequence length="78" mass="8749">MLFSTLFTRLSRHLSRLAFDEARQRLLALADHYEPTQPSYAADLRETALRHAPSSARAAPRSAGDWHAWITNTGTAAR</sequence>
<accession>A0A848FCY0</accession>
<evidence type="ECO:0000313" key="1">
    <source>
        <dbReference type="EMBL" id="NML18067.1"/>
    </source>
</evidence>
<protein>
    <submittedName>
        <fullName evidence="1">Uncharacterized protein</fullName>
    </submittedName>
</protein>
<reference evidence="1 2" key="1">
    <citation type="submission" date="2020-04" db="EMBL/GenBank/DDBJ databases">
        <title>Azohydromonas sp. isolated from soil.</title>
        <authorList>
            <person name="Dahal R.H."/>
        </authorList>
    </citation>
    <scope>NUCLEOTIDE SEQUENCE [LARGE SCALE GENOMIC DNA]</scope>
    <source>
        <strain evidence="1 2">G-1-1-14</strain>
    </source>
</reference>
<dbReference type="AlphaFoldDB" id="A0A848FCY0"/>
<organism evidence="1 2">
    <name type="scientific">Azohydromonas caseinilytica</name>
    <dbReference type="NCBI Taxonomy" id="2728836"/>
    <lineage>
        <taxon>Bacteria</taxon>
        <taxon>Pseudomonadati</taxon>
        <taxon>Pseudomonadota</taxon>
        <taxon>Betaproteobacteria</taxon>
        <taxon>Burkholderiales</taxon>
        <taxon>Sphaerotilaceae</taxon>
        <taxon>Azohydromonas</taxon>
    </lineage>
</organism>
<comment type="caution">
    <text evidence="1">The sequence shown here is derived from an EMBL/GenBank/DDBJ whole genome shotgun (WGS) entry which is preliminary data.</text>
</comment>